<feature type="compositionally biased region" description="Polar residues" evidence="1">
    <location>
        <begin position="1"/>
        <end position="33"/>
    </location>
</feature>
<name>A0A180GM77_PUCT1</name>
<dbReference type="AlphaFoldDB" id="A0A180GM77"/>
<reference evidence="3 4" key="3">
    <citation type="journal article" date="2017" name="G3 (Bethesda)">
        <title>Comparative analysis highlights variable genome content of wheat rusts and divergence of the mating loci.</title>
        <authorList>
            <person name="Cuomo C.A."/>
            <person name="Bakkeren G."/>
            <person name="Khalil H.B."/>
            <person name="Panwar V."/>
            <person name="Joly D."/>
            <person name="Linning R."/>
            <person name="Sakthikumar S."/>
            <person name="Song X."/>
            <person name="Adiconis X."/>
            <person name="Fan L."/>
            <person name="Goldberg J.M."/>
            <person name="Levin J.Z."/>
            <person name="Young S."/>
            <person name="Zeng Q."/>
            <person name="Anikster Y."/>
            <person name="Bruce M."/>
            <person name="Wang M."/>
            <person name="Yin C."/>
            <person name="McCallum B."/>
            <person name="Szabo L.J."/>
            <person name="Hulbert S."/>
            <person name="Chen X."/>
            <person name="Fellers J.P."/>
        </authorList>
    </citation>
    <scope>NUCLEOTIDE SEQUENCE</scope>
    <source>
        <strain evidence="3">isolate 1-1 / race 1 (BBBD)</strain>
        <strain evidence="4">Isolate 1-1 / race 1 (BBBD)</strain>
    </source>
</reference>
<reference evidence="2" key="1">
    <citation type="submission" date="2009-11" db="EMBL/GenBank/DDBJ databases">
        <authorList>
            <consortium name="The Broad Institute Genome Sequencing Platform"/>
            <person name="Ward D."/>
            <person name="Feldgarden M."/>
            <person name="Earl A."/>
            <person name="Young S.K."/>
            <person name="Zeng Q."/>
            <person name="Koehrsen M."/>
            <person name="Alvarado L."/>
            <person name="Berlin A."/>
            <person name="Bochicchio J."/>
            <person name="Borenstein D."/>
            <person name="Chapman S.B."/>
            <person name="Chen Z."/>
            <person name="Engels R."/>
            <person name="Freedman E."/>
            <person name="Gellesch M."/>
            <person name="Goldberg J."/>
            <person name="Griggs A."/>
            <person name="Gujja S."/>
            <person name="Heilman E."/>
            <person name="Heiman D."/>
            <person name="Hepburn T."/>
            <person name="Howarth C."/>
            <person name="Jen D."/>
            <person name="Larson L."/>
            <person name="Lewis B."/>
            <person name="Mehta T."/>
            <person name="Park D."/>
            <person name="Pearson M."/>
            <person name="Roberts A."/>
            <person name="Saif S."/>
            <person name="Shea T."/>
            <person name="Shenoy N."/>
            <person name="Sisk P."/>
            <person name="Stolte C."/>
            <person name="Sykes S."/>
            <person name="Thomson T."/>
            <person name="Walk T."/>
            <person name="White J."/>
            <person name="Yandava C."/>
            <person name="Izard J."/>
            <person name="Baranova O.V."/>
            <person name="Blanton J.M."/>
            <person name="Tanner A.C."/>
            <person name="Dewhirst F.E."/>
            <person name="Haas B."/>
            <person name="Nusbaum C."/>
            <person name="Birren B."/>
        </authorList>
    </citation>
    <scope>NUCLEOTIDE SEQUENCE [LARGE SCALE GENOMIC DNA]</scope>
    <source>
        <strain evidence="2">1-1 BBBD Race 1</strain>
    </source>
</reference>
<feature type="compositionally biased region" description="Polar residues" evidence="1">
    <location>
        <begin position="43"/>
        <end position="56"/>
    </location>
</feature>
<evidence type="ECO:0000313" key="4">
    <source>
        <dbReference type="Proteomes" id="UP000005240"/>
    </source>
</evidence>
<accession>A0A180GM77</accession>
<protein>
    <submittedName>
        <fullName evidence="2 3">Uncharacterized protein</fullName>
    </submittedName>
</protein>
<dbReference type="OrthoDB" id="2100128at2759"/>
<keyword evidence="4" id="KW-1185">Reference proteome</keyword>
<dbReference type="VEuPathDB" id="FungiDB:PTTG_27278"/>
<proteinExistence type="predicted"/>
<evidence type="ECO:0000313" key="2">
    <source>
        <dbReference type="EMBL" id="OAV93614.1"/>
    </source>
</evidence>
<dbReference type="STRING" id="630390.A0A180GM77"/>
<dbReference type="EMBL" id="ADAS02000049">
    <property type="protein sequence ID" value="OAV93614.1"/>
    <property type="molecule type" value="Genomic_DNA"/>
</dbReference>
<feature type="region of interest" description="Disordered" evidence="1">
    <location>
        <begin position="1"/>
        <end position="56"/>
    </location>
</feature>
<evidence type="ECO:0000256" key="1">
    <source>
        <dbReference type="SAM" id="MobiDB-lite"/>
    </source>
</evidence>
<reference evidence="2" key="2">
    <citation type="submission" date="2016-05" db="EMBL/GenBank/DDBJ databases">
        <title>Comparative analysis highlights variable genome content of wheat rusts and divergence of the mating loci.</title>
        <authorList>
            <person name="Cuomo C.A."/>
            <person name="Bakkeren G."/>
            <person name="Szabo L."/>
            <person name="Khalil H."/>
            <person name="Joly D."/>
            <person name="Goldberg J."/>
            <person name="Young S."/>
            <person name="Zeng Q."/>
            <person name="Fellers J."/>
        </authorList>
    </citation>
    <scope>NUCLEOTIDE SEQUENCE [LARGE SCALE GENOMIC DNA]</scope>
    <source>
        <strain evidence="2">1-1 BBBD Race 1</strain>
    </source>
</reference>
<gene>
    <name evidence="2" type="ORF">PTTG_27278</name>
</gene>
<organism evidence="2">
    <name type="scientific">Puccinia triticina (isolate 1-1 / race 1 (BBBD))</name>
    <name type="common">Brown leaf rust fungus</name>
    <dbReference type="NCBI Taxonomy" id="630390"/>
    <lineage>
        <taxon>Eukaryota</taxon>
        <taxon>Fungi</taxon>
        <taxon>Dikarya</taxon>
        <taxon>Basidiomycota</taxon>
        <taxon>Pucciniomycotina</taxon>
        <taxon>Pucciniomycetes</taxon>
        <taxon>Pucciniales</taxon>
        <taxon>Pucciniaceae</taxon>
        <taxon>Puccinia</taxon>
    </lineage>
</organism>
<dbReference type="EnsemblFungi" id="PTTG_27278-t43_1">
    <property type="protein sequence ID" value="PTTG_27278-t43_1-p1"/>
    <property type="gene ID" value="PTTG_27278"/>
</dbReference>
<dbReference type="Proteomes" id="UP000005240">
    <property type="component" value="Unassembled WGS sequence"/>
</dbReference>
<evidence type="ECO:0000313" key="3">
    <source>
        <dbReference type="EnsemblFungi" id="PTTG_27278-t43_1-p1"/>
    </source>
</evidence>
<feature type="region of interest" description="Disordered" evidence="1">
    <location>
        <begin position="103"/>
        <end position="153"/>
    </location>
</feature>
<dbReference type="PANTHER" id="PTHR39398:SF1">
    <property type="entry name" value="CSN8_PSMD8_EIF3K DOMAIN-CONTAINING PROTEIN"/>
    <property type="match status" value="1"/>
</dbReference>
<reference evidence="3" key="4">
    <citation type="submission" date="2025-05" db="UniProtKB">
        <authorList>
            <consortium name="EnsemblFungi"/>
        </authorList>
    </citation>
    <scope>IDENTIFICATION</scope>
    <source>
        <strain evidence="3">isolate 1-1 / race 1 (BBBD)</strain>
    </source>
</reference>
<sequence length="507" mass="58948">MSLSSSRWNQEPQQAAQTNPKQTNRTIPASTSKYIPPHAKPKPNNQWNESTRKLPSSNIIIASGDRAVSKKFTNPNQNVNPKYATREDSRLLGFVNSFNQSSLSDPHLDPMSLVPSPSRGIYTSPQNEQDKSRNQTHKSTQENQDRHSHRQEQDLTNHDFQLEFFKWIFKRIQEYKKSYPNRIDLFLYLSLKDPQGNLNQPSTDNRFKAQIDRISSLVREIRKLREGIFASGRRDSFAIVVYELSAELALESLDFAQLNTLLNHLIMDLYRNVPISEHRVRAESITIANEVEEHDVGKIINRQRRTKEEVLDRRLMFARVLLLLPIATRLDLSRFIEQFGQISRILSDENLPQDSTNHSASSNATVLGISTAHQPKLLELGKFFKFVLRKNYIQLNRKFIKPNLQKILKAHPQEEDSVTQWDDLLFLVFLNSIRLNLIWKVIQKSYYHLSLEDDLFIFNLLSLEFRNFDQLRCTSQDRSASNVNQLVDSWLLKLNIQRNSKGIVQLK</sequence>
<dbReference type="PANTHER" id="PTHR39398">
    <property type="entry name" value="YALI0F14311P"/>
    <property type="match status" value="1"/>
</dbReference>
<feature type="compositionally biased region" description="Basic and acidic residues" evidence="1">
    <location>
        <begin position="128"/>
        <end position="153"/>
    </location>
</feature>